<reference evidence="3 4" key="1">
    <citation type="submission" date="2019-07" db="EMBL/GenBank/DDBJ databases">
        <title>Luteimonas sp. YD-1 nov., isolated from acidic soil.</title>
        <authorList>
            <person name="Zhou J."/>
        </authorList>
    </citation>
    <scope>NUCLEOTIDE SEQUENCE [LARGE SCALE GENOMIC DNA]</scope>
    <source>
        <strain evidence="3 4">YD-1</strain>
    </source>
</reference>
<keyword evidence="2" id="KW-0732">Signal</keyword>
<dbReference type="AlphaFoldDB" id="A0A5C5TUA3"/>
<evidence type="ECO:0000256" key="1">
    <source>
        <dbReference type="ARBA" id="ARBA00007613"/>
    </source>
</evidence>
<dbReference type="OrthoDB" id="9791261at2"/>
<dbReference type="PANTHER" id="PTHR30203:SF24">
    <property type="entry name" value="BLR4935 PROTEIN"/>
    <property type="match status" value="1"/>
</dbReference>
<proteinExistence type="inferred from homology"/>
<comment type="caution">
    <text evidence="3">The sequence shown here is derived from an EMBL/GenBank/DDBJ whole genome shotgun (WGS) entry which is preliminary data.</text>
</comment>
<dbReference type="Pfam" id="PF02321">
    <property type="entry name" value="OEP"/>
    <property type="match status" value="2"/>
</dbReference>
<sequence>MNFRFAAKVAFVVVCAVVLPTHASDTLTLRDAFQRVADTHPDLRLFGPRRDALEAELERASLRPALFGGVEVENVLGSGAASGVSGAEVTLTLASVLERGGKLDARRVLAQSRIDTLAVEREGRRLDLLAEVARRYLAVVAAQHQGAIARMDIDQRDQTVTAARRRHEAGASPEAVVLTAEAAAARARLELARAAQAEMAARQHLAALWGERSPTFQVAGGDPLALPEIVDFAELAAWLQRTPELARFVDERRVREARLQLARSEATPDLNWQVGVRRMSDDNDFGLVGSVSIPFGARGRAEPGIRAAQAELAGLEIEREAAGLSLYSTLAEAHGRFEVARLEAQRLGEDVLPRLAKAEAAAATAYRAGAASYLEWSSLQAEHAAARQQQLAAALEAQRALIEIQRLTGQAFVAGPGLQHNQGATP</sequence>
<feature type="chain" id="PRO_5022908794" evidence="2">
    <location>
        <begin position="24"/>
        <end position="426"/>
    </location>
</feature>
<dbReference type="SUPFAM" id="SSF56954">
    <property type="entry name" value="Outer membrane efflux proteins (OEP)"/>
    <property type="match status" value="1"/>
</dbReference>
<feature type="signal peptide" evidence="2">
    <location>
        <begin position="1"/>
        <end position="23"/>
    </location>
</feature>
<evidence type="ECO:0000313" key="4">
    <source>
        <dbReference type="Proteomes" id="UP000315949"/>
    </source>
</evidence>
<dbReference type="PANTHER" id="PTHR30203">
    <property type="entry name" value="OUTER MEMBRANE CATION EFFLUX PROTEIN"/>
    <property type="match status" value="1"/>
</dbReference>
<gene>
    <name evidence="3" type="ORF">FQY79_15000</name>
</gene>
<dbReference type="RefSeq" id="WP_146313695.1">
    <property type="nucleotide sequence ID" value="NZ_VOHE01000014.1"/>
</dbReference>
<dbReference type="EMBL" id="VOHE01000014">
    <property type="protein sequence ID" value="TWT16852.1"/>
    <property type="molecule type" value="Genomic_DNA"/>
</dbReference>
<dbReference type="GO" id="GO:0015562">
    <property type="term" value="F:efflux transmembrane transporter activity"/>
    <property type="evidence" value="ECO:0007669"/>
    <property type="project" value="InterPro"/>
</dbReference>
<evidence type="ECO:0000313" key="3">
    <source>
        <dbReference type="EMBL" id="TWT16852.1"/>
    </source>
</evidence>
<dbReference type="Proteomes" id="UP000315949">
    <property type="component" value="Unassembled WGS sequence"/>
</dbReference>
<dbReference type="Gene3D" id="1.20.1600.10">
    <property type="entry name" value="Outer membrane efflux proteins (OEP)"/>
    <property type="match status" value="1"/>
</dbReference>
<dbReference type="InterPro" id="IPR010131">
    <property type="entry name" value="MdtP/NodT-like"/>
</dbReference>
<organism evidence="3 4">
    <name type="scientific">Luteimonas wenzhouensis</name>
    <dbReference type="NCBI Taxonomy" id="2599615"/>
    <lineage>
        <taxon>Bacteria</taxon>
        <taxon>Pseudomonadati</taxon>
        <taxon>Pseudomonadota</taxon>
        <taxon>Gammaproteobacteria</taxon>
        <taxon>Lysobacterales</taxon>
        <taxon>Lysobacteraceae</taxon>
        <taxon>Luteimonas</taxon>
    </lineage>
</organism>
<protein>
    <submittedName>
        <fullName evidence="3">TolC family protein</fullName>
    </submittedName>
</protein>
<dbReference type="InterPro" id="IPR003423">
    <property type="entry name" value="OMP_efflux"/>
</dbReference>
<evidence type="ECO:0000256" key="2">
    <source>
        <dbReference type="SAM" id="SignalP"/>
    </source>
</evidence>
<comment type="similarity">
    <text evidence="1">Belongs to the outer membrane factor (OMF) (TC 1.B.17) family.</text>
</comment>
<keyword evidence="4" id="KW-1185">Reference proteome</keyword>
<name>A0A5C5TUA3_9GAMM</name>
<accession>A0A5C5TUA3</accession>